<organism evidence="1 2">
    <name type="scientific">Dichanthelium oligosanthes</name>
    <dbReference type="NCBI Taxonomy" id="888268"/>
    <lineage>
        <taxon>Eukaryota</taxon>
        <taxon>Viridiplantae</taxon>
        <taxon>Streptophyta</taxon>
        <taxon>Embryophyta</taxon>
        <taxon>Tracheophyta</taxon>
        <taxon>Spermatophyta</taxon>
        <taxon>Magnoliopsida</taxon>
        <taxon>Liliopsida</taxon>
        <taxon>Poales</taxon>
        <taxon>Poaceae</taxon>
        <taxon>PACMAD clade</taxon>
        <taxon>Panicoideae</taxon>
        <taxon>Panicodae</taxon>
        <taxon>Paniceae</taxon>
        <taxon>Dichantheliinae</taxon>
        <taxon>Dichanthelium</taxon>
    </lineage>
</organism>
<dbReference type="EMBL" id="LWDX02048043">
    <property type="protein sequence ID" value="OEL21387.1"/>
    <property type="molecule type" value="Genomic_DNA"/>
</dbReference>
<dbReference type="Proteomes" id="UP000095767">
    <property type="component" value="Unassembled WGS sequence"/>
</dbReference>
<accession>A0A1E5V8K5</accession>
<comment type="caution">
    <text evidence="1">The sequence shown here is derived from an EMBL/GenBank/DDBJ whole genome shotgun (WGS) entry which is preliminary data.</text>
</comment>
<gene>
    <name evidence="1" type="ORF">BAE44_0017591</name>
</gene>
<reference evidence="1 2" key="1">
    <citation type="submission" date="2016-09" db="EMBL/GenBank/DDBJ databases">
        <title>The draft genome of Dichanthelium oligosanthes: A C3 panicoid grass species.</title>
        <authorList>
            <person name="Studer A.J."/>
            <person name="Schnable J.C."/>
            <person name="Brutnell T.P."/>
        </authorList>
    </citation>
    <scope>NUCLEOTIDE SEQUENCE [LARGE SCALE GENOMIC DNA]</scope>
    <source>
        <strain evidence="2">cv. Kellogg 1175</strain>
        <tissue evidence="1">Leaf</tissue>
    </source>
</reference>
<proteinExistence type="predicted"/>
<name>A0A1E5V8K5_9POAL</name>
<dbReference type="AlphaFoldDB" id="A0A1E5V8K5"/>
<protein>
    <submittedName>
        <fullName evidence="1">Uncharacterized protein</fullName>
    </submittedName>
</protein>
<evidence type="ECO:0000313" key="2">
    <source>
        <dbReference type="Proteomes" id="UP000095767"/>
    </source>
</evidence>
<keyword evidence="2" id="KW-1185">Reference proteome</keyword>
<evidence type="ECO:0000313" key="1">
    <source>
        <dbReference type="EMBL" id="OEL21387.1"/>
    </source>
</evidence>
<dbReference type="OrthoDB" id="657590at2759"/>
<sequence length="167" mass="18621">MSRRSATSRPPSPGQALRLDNVLLHEWPCLPSLRSLTLDSVTVEAPFPPSAWCPRLEGLPYLKTLKMNEFAERLDVDVGTTGSVTSGRIKFTWVFDGCSEMEDFGAQMMRMLEGLLPDLPPECVANAARPYMMLDKYTVEEDSDFSEPILEEELTCDLSGLMSSLKV</sequence>